<feature type="region of interest" description="Disordered" evidence="1">
    <location>
        <begin position="29"/>
        <end position="49"/>
    </location>
</feature>
<proteinExistence type="predicted"/>
<dbReference type="Proteomes" id="UP000324222">
    <property type="component" value="Unassembled WGS sequence"/>
</dbReference>
<evidence type="ECO:0000256" key="1">
    <source>
        <dbReference type="SAM" id="MobiDB-lite"/>
    </source>
</evidence>
<keyword evidence="3" id="KW-1185">Reference proteome</keyword>
<name>A0A5B7F3K7_PORTR</name>
<feature type="compositionally biased region" description="Acidic residues" evidence="1">
    <location>
        <begin position="34"/>
        <end position="46"/>
    </location>
</feature>
<evidence type="ECO:0000313" key="3">
    <source>
        <dbReference type="Proteomes" id="UP000324222"/>
    </source>
</evidence>
<sequence>MRPLVIGQSVSQATYLRFHFSRGEINGMKNDGIIEGDDEGNGQDEPEVSKPCASLPPCVLQTVSCGDEAPELDHLFYALFLVDAL</sequence>
<dbReference type="EMBL" id="VSRR010004617">
    <property type="protein sequence ID" value="MPC40215.1"/>
    <property type="molecule type" value="Genomic_DNA"/>
</dbReference>
<evidence type="ECO:0000313" key="2">
    <source>
        <dbReference type="EMBL" id="MPC40215.1"/>
    </source>
</evidence>
<protein>
    <submittedName>
        <fullName evidence="2">Uncharacterized protein</fullName>
    </submittedName>
</protein>
<accession>A0A5B7F3K7</accession>
<dbReference type="AlphaFoldDB" id="A0A5B7F3K7"/>
<organism evidence="2 3">
    <name type="scientific">Portunus trituberculatus</name>
    <name type="common">Swimming crab</name>
    <name type="synonym">Neptunus trituberculatus</name>
    <dbReference type="NCBI Taxonomy" id="210409"/>
    <lineage>
        <taxon>Eukaryota</taxon>
        <taxon>Metazoa</taxon>
        <taxon>Ecdysozoa</taxon>
        <taxon>Arthropoda</taxon>
        <taxon>Crustacea</taxon>
        <taxon>Multicrustacea</taxon>
        <taxon>Malacostraca</taxon>
        <taxon>Eumalacostraca</taxon>
        <taxon>Eucarida</taxon>
        <taxon>Decapoda</taxon>
        <taxon>Pleocyemata</taxon>
        <taxon>Brachyura</taxon>
        <taxon>Eubrachyura</taxon>
        <taxon>Portunoidea</taxon>
        <taxon>Portunidae</taxon>
        <taxon>Portuninae</taxon>
        <taxon>Portunus</taxon>
    </lineage>
</organism>
<reference evidence="2 3" key="1">
    <citation type="submission" date="2019-05" db="EMBL/GenBank/DDBJ databases">
        <title>Another draft genome of Portunus trituberculatus and its Hox gene families provides insights of decapod evolution.</title>
        <authorList>
            <person name="Jeong J.-H."/>
            <person name="Song I."/>
            <person name="Kim S."/>
            <person name="Choi T."/>
            <person name="Kim D."/>
            <person name="Ryu S."/>
            <person name="Kim W."/>
        </authorList>
    </citation>
    <scope>NUCLEOTIDE SEQUENCE [LARGE SCALE GENOMIC DNA]</scope>
    <source>
        <tissue evidence="2">Muscle</tissue>
    </source>
</reference>
<comment type="caution">
    <text evidence="2">The sequence shown here is derived from an EMBL/GenBank/DDBJ whole genome shotgun (WGS) entry which is preliminary data.</text>
</comment>
<gene>
    <name evidence="2" type="ORF">E2C01_033771</name>
</gene>